<protein>
    <submittedName>
        <fullName evidence="4">Aryldialkylphosphatase protein</fullName>
    </submittedName>
</protein>
<evidence type="ECO:0000313" key="5">
    <source>
        <dbReference type="Proteomes" id="UP000005707"/>
    </source>
</evidence>
<evidence type="ECO:0000256" key="1">
    <source>
        <dbReference type="ARBA" id="ARBA00022723"/>
    </source>
</evidence>
<evidence type="ECO:0000256" key="2">
    <source>
        <dbReference type="ARBA" id="ARBA00022801"/>
    </source>
</evidence>
<name>U2FK81_9MOLU</name>
<gene>
    <name evidence="4" type="primary">php</name>
    <name evidence="4" type="ORF">HLPCO_000844</name>
</gene>
<sequence>MIYTVNGVIEKEELGLCLSHEHLAWDSRYATFNYFYKTYDQHYTEAAFQKILPLFNRLYELGCRAIVEASPPRGGQNLLLMKKLSDATGIHMIASTGLPFTRSVYEVHKTFNPDELVSLWVRDFKEGLDIIGDVVIKPNQIKVLLGDDCGPGVLEPTDEKILRAAIRASKQTGLPVHCHLLEAETAQVAFKIIEDEHANYDRFLWAHIAHEDEPNLEVIHYAMKKGIWLGLDQIRPENYKRYFMVLNELIQNNYTHKILLSQDYDFLEEINEKGLMNPCTSILTDFMSYCEQRGVSKTVINKILTKNPANFFNLN</sequence>
<dbReference type="InterPro" id="IPR032466">
    <property type="entry name" value="Metal_Hydrolase"/>
</dbReference>
<dbReference type="AlphaFoldDB" id="U2FK81"/>
<dbReference type="Gene3D" id="3.20.20.140">
    <property type="entry name" value="Metal-dependent hydrolases"/>
    <property type="match status" value="1"/>
</dbReference>
<proteinExistence type="inferred from homology"/>
<dbReference type="OrthoDB" id="105927at2"/>
<dbReference type="InParanoid" id="U2FK81"/>
<comment type="similarity">
    <text evidence="3">Belongs to the metallo-dependent hydrolases superfamily. Phosphotriesterase family.</text>
</comment>
<keyword evidence="5" id="KW-1185">Reference proteome</keyword>
<evidence type="ECO:0000256" key="3">
    <source>
        <dbReference type="PROSITE-ProRule" id="PRU00679"/>
    </source>
</evidence>
<keyword evidence="1" id="KW-0479">Metal-binding</keyword>
<dbReference type="Proteomes" id="UP000005707">
    <property type="component" value="Unassembled WGS sequence"/>
</dbReference>
<organism evidence="4 5">
    <name type="scientific">Haloplasma contractile SSD-17B</name>
    <dbReference type="NCBI Taxonomy" id="1033810"/>
    <lineage>
        <taxon>Bacteria</taxon>
        <taxon>Bacillati</taxon>
        <taxon>Mycoplasmatota</taxon>
        <taxon>Mollicutes</taxon>
        <taxon>Haloplasmatales</taxon>
        <taxon>Haloplasmataceae</taxon>
        <taxon>Haloplasma</taxon>
    </lineage>
</organism>
<feature type="modified residue" description="N6-carboxylysine" evidence="3">
    <location>
        <position position="142"/>
    </location>
</feature>
<dbReference type="Pfam" id="PF02126">
    <property type="entry name" value="PTE"/>
    <property type="match status" value="1"/>
</dbReference>
<dbReference type="EMBL" id="AFNU02000002">
    <property type="protein sequence ID" value="ERJ13220.1"/>
    <property type="molecule type" value="Genomic_DNA"/>
</dbReference>
<reference evidence="4 5" key="1">
    <citation type="journal article" date="2011" name="J. Bacteriol.">
        <title>Genome sequence of Haloplasma contractile, an unusual contractile bacterium from a deep-sea anoxic brine lake.</title>
        <authorList>
            <person name="Antunes A."/>
            <person name="Alam I."/>
            <person name="El Dorry H."/>
            <person name="Siam R."/>
            <person name="Robertson A."/>
            <person name="Bajic V.B."/>
            <person name="Stingl U."/>
        </authorList>
    </citation>
    <scope>NUCLEOTIDE SEQUENCE [LARGE SCALE GENOMIC DNA]</scope>
    <source>
        <strain evidence="4 5">SSD-17B</strain>
    </source>
</reference>
<dbReference type="GO" id="GO:0016787">
    <property type="term" value="F:hydrolase activity"/>
    <property type="evidence" value="ECO:0007669"/>
    <property type="project" value="UniProtKB-KW"/>
</dbReference>
<dbReference type="SUPFAM" id="SSF51556">
    <property type="entry name" value="Metallo-dependent hydrolases"/>
    <property type="match status" value="1"/>
</dbReference>
<comment type="caution">
    <text evidence="4">The sequence shown here is derived from an EMBL/GenBank/DDBJ whole genome shotgun (WGS) entry which is preliminary data.</text>
</comment>
<dbReference type="RefSeq" id="WP_008826769.1">
    <property type="nucleotide sequence ID" value="NZ_AFNU02000002.1"/>
</dbReference>
<dbReference type="GO" id="GO:0008270">
    <property type="term" value="F:zinc ion binding"/>
    <property type="evidence" value="ECO:0007669"/>
    <property type="project" value="InterPro"/>
</dbReference>
<evidence type="ECO:0000313" key="4">
    <source>
        <dbReference type="EMBL" id="ERJ13220.1"/>
    </source>
</evidence>
<reference evidence="4 5" key="2">
    <citation type="journal article" date="2013" name="PLoS ONE">
        <title>INDIGO - INtegrated Data Warehouse of MIcrobial GenOmes with Examples from the Red Sea Extremophiles.</title>
        <authorList>
            <person name="Alam I."/>
            <person name="Antunes A."/>
            <person name="Kamau A.A."/>
            <person name="Ba Alawi W."/>
            <person name="Kalkatawi M."/>
            <person name="Stingl U."/>
            <person name="Bajic V.B."/>
        </authorList>
    </citation>
    <scope>NUCLEOTIDE SEQUENCE [LARGE SCALE GENOMIC DNA]</scope>
    <source>
        <strain evidence="4 5">SSD-17B</strain>
    </source>
</reference>
<dbReference type="PANTHER" id="PTHR10819:SF3">
    <property type="entry name" value="PHOSPHOTRIESTERASE-RELATED PROTEIN"/>
    <property type="match status" value="1"/>
</dbReference>
<accession>U2FK81</accession>
<dbReference type="PANTHER" id="PTHR10819">
    <property type="entry name" value="PHOSPHOTRIESTERASE-RELATED"/>
    <property type="match status" value="1"/>
</dbReference>
<dbReference type="PROSITE" id="PS51347">
    <property type="entry name" value="PHOSPHOTRIESTERASE_2"/>
    <property type="match status" value="1"/>
</dbReference>
<dbReference type="InterPro" id="IPR001559">
    <property type="entry name" value="Phosphotriesterase"/>
</dbReference>
<dbReference type="eggNOG" id="COG1735">
    <property type="taxonomic scope" value="Bacteria"/>
</dbReference>
<keyword evidence="2" id="KW-0378">Hydrolase</keyword>